<keyword evidence="2" id="KW-1185">Reference proteome</keyword>
<evidence type="ECO:0000313" key="1">
    <source>
        <dbReference type="EMBL" id="KAK1410894.1"/>
    </source>
</evidence>
<accession>A0AAD8JWF5</accession>
<dbReference type="EMBL" id="JAUHHV010000010">
    <property type="protein sequence ID" value="KAK1410894.1"/>
    <property type="molecule type" value="Genomic_DNA"/>
</dbReference>
<protein>
    <submittedName>
        <fullName evidence="1">Uncharacterized protein</fullName>
    </submittedName>
</protein>
<organism evidence="1 2">
    <name type="scientific">Tagetes erecta</name>
    <name type="common">African marigold</name>
    <dbReference type="NCBI Taxonomy" id="13708"/>
    <lineage>
        <taxon>Eukaryota</taxon>
        <taxon>Viridiplantae</taxon>
        <taxon>Streptophyta</taxon>
        <taxon>Embryophyta</taxon>
        <taxon>Tracheophyta</taxon>
        <taxon>Spermatophyta</taxon>
        <taxon>Magnoliopsida</taxon>
        <taxon>eudicotyledons</taxon>
        <taxon>Gunneridae</taxon>
        <taxon>Pentapetalae</taxon>
        <taxon>asterids</taxon>
        <taxon>campanulids</taxon>
        <taxon>Asterales</taxon>
        <taxon>Asteraceae</taxon>
        <taxon>Asteroideae</taxon>
        <taxon>Heliantheae alliance</taxon>
        <taxon>Tageteae</taxon>
        <taxon>Tagetes</taxon>
    </lineage>
</organism>
<reference evidence="1" key="1">
    <citation type="journal article" date="2023" name="bioRxiv">
        <title>Improved chromosome-level genome assembly for marigold (Tagetes erecta).</title>
        <authorList>
            <person name="Jiang F."/>
            <person name="Yuan L."/>
            <person name="Wang S."/>
            <person name="Wang H."/>
            <person name="Xu D."/>
            <person name="Wang A."/>
            <person name="Fan W."/>
        </authorList>
    </citation>
    <scope>NUCLEOTIDE SEQUENCE</scope>
    <source>
        <strain evidence="1">WSJ</strain>
        <tissue evidence="1">Leaf</tissue>
    </source>
</reference>
<name>A0AAD8JWF5_TARER</name>
<dbReference type="Proteomes" id="UP001229421">
    <property type="component" value="Unassembled WGS sequence"/>
</dbReference>
<proteinExistence type="predicted"/>
<gene>
    <name evidence="1" type="ORF">QVD17_37436</name>
</gene>
<comment type="caution">
    <text evidence="1">The sequence shown here is derived from an EMBL/GenBank/DDBJ whole genome shotgun (WGS) entry which is preliminary data.</text>
</comment>
<evidence type="ECO:0000313" key="2">
    <source>
        <dbReference type="Proteomes" id="UP001229421"/>
    </source>
</evidence>
<dbReference type="AlphaFoldDB" id="A0AAD8JWF5"/>
<sequence length="97" mass="11055">MEEFWKGIDTPAKKSTERGLKKWPELTTLLNDQDQRHGFIKKDSKAADEDIPSNNLKLEFLEIPLSEISDATRNFNKEYCGIGSGGHIRIHGSRILE</sequence>